<evidence type="ECO:0000313" key="1">
    <source>
        <dbReference type="EMBL" id="WJJ55385.1"/>
    </source>
</evidence>
<accession>A0AAT9V8L5</accession>
<proteinExistence type="predicted"/>
<reference evidence="1" key="1">
    <citation type="submission" date="2023-04" db="EMBL/GenBank/DDBJ databases">
        <title>Characterization and genome study of newly isolated Alicyclobacillus-specific phaga.</title>
        <authorList>
            <person name="Shymialevich D."/>
            <person name="Wojcicki M."/>
            <person name="Srednicka P."/>
            <person name="Swider O."/>
        </authorList>
    </citation>
    <scope>NUCLEOTIDE SEQUENCE</scope>
</reference>
<gene>
    <name evidence="1" type="ORF">QB910_000141</name>
</gene>
<organism evidence="1">
    <name type="scientific">Alicyclobacillus phage KKP_3916</name>
    <dbReference type="NCBI Taxonomy" id="3040651"/>
    <lineage>
        <taxon>Viruses</taxon>
        <taxon>Duplodnaviria</taxon>
        <taxon>Heunggongvirae</taxon>
        <taxon>Uroviricota</taxon>
        <taxon>Caudoviricetes</taxon>
    </lineage>
</organism>
<protein>
    <submittedName>
        <fullName evidence="1">Uncharacterized protein</fullName>
    </submittedName>
</protein>
<name>A0AAT9V8L5_9CAUD</name>
<sequence length="172" mass="19976">MLFYSLDKRQNIIYTYKYQEQTKKGAVNTMQNPTIEQRIKALAAFLGVNVEDLEVSSYDETIIESGAEEYKVLTDEEAYQATREYIEESLWAFKASFIASHCKTVLSDKSIKAIAKMQEELCEDANEIVKALIEDMDRFVDDAIDTDGRGQFLSSYDSEEYERDNFFIYRQN</sequence>
<dbReference type="EMBL" id="OQ846916">
    <property type="protein sequence ID" value="WJJ55385.1"/>
    <property type="molecule type" value="Genomic_DNA"/>
</dbReference>